<dbReference type="PROSITE" id="PS51257">
    <property type="entry name" value="PROKAR_LIPOPROTEIN"/>
    <property type="match status" value="1"/>
</dbReference>
<dbReference type="InterPro" id="IPR011048">
    <property type="entry name" value="Haem_d1_sf"/>
</dbReference>
<reference evidence="4 5" key="1">
    <citation type="submission" date="2016-03" db="EMBL/GenBank/DDBJ databases">
        <authorList>
            <person name="Ploux O."/>
        </authorList>
    </citation>
    <scope>NUCLEOTIDE SEQUENCE [LARGE SCALE GENOMIC DNA]</scope>
    <source>
        <strain evidence="4 5">R-45370</strain>
    </source>
</reference>
<dbReference type="Pfam" id="PF22494">
    <property type="entry name" value="choice_anch_I"/>
    <property type="match status" value="2"/>
</dbReference>
<dbReference type="EMBL" id="LUUI01000026">
    <property type="protein sequence ID" value="OAI20901.1"/>
    <property type="molecule type" value="Genomic_DNA"/>
</dbReference>
<evidence type="ECO:0000259" key="3">
    <source>
        <dbReference type="Pfam" id="PF22494"/>
    </source>
</evidence>
<dbReference type="PANTHER" id="PTHR46928">
    <property type="entry name" value="MESENCHYME-SPECIFIC CELL SURFACE GLYCOPROTEIN"/>
    <property type="match status" value="1"/>
</dbReference>
<feature type="domain" description="Choice-of-anchor I" evidence="3">
    <location>
        <begin position="48"/>
        <end position="185"/>
    </location>
</feature>
<evidence type="ECO:0000313" key="5">
    <source>
        <dbReference type="Proteomes" id="UP000078476"/>
    </source>
</evidence>
<feature type="domain" description="Choice-of-anchor I" evidence="3">
    <location>
        <begin position="355"/>
        <end position="465"/>
    </location>
</feature>
<evidence type="ECO:0000313" key="4">
    <source>
        <dbReference type="EMBL" id="OAI20901.1"/>
    </source>
</evidence>
<keyword evidence="2" id="KW-0732">Signal</keyword>
<gene>
    <name evidence="4" type="ORF">A1359_20100</name>
</gene>
<comment type="caution">
    <text evidence="4">The sequence shown here is derived from an EMBL/GenBank/DDBJ whole genome shotgun (WGS) entry which is preliminary data.</text>
</comment>
<proteinExistence type="predicted"/>
<dbReference type="Proteomes" id="UP000078476">
    <property type="component" value="Unassembled WGS sequence"/>
</dbReference>
<dbReference type="InterPro" id="IPR052956">
    <property type="entry name" value="Mesenchyme-surface_protein"/>
</dbReference>
<dbReference type="Gene3D" id="2.130.10.10">
    <property type="entry name" value="YVTN repeat-like/Quinoprotein amine dehydrogenase"/>
    <property type="match status" value="2"/>
</dbReference>
<dbReference type="InterPro" id="IPR055188">
    <property type="entry name" value="Choice_anch_I"/>
</dbReference>
<dbReference type="SUPFAM" id="SSF51004">
    <property type="entry name" value="C-terminal (heme d1) domain of cytochrome cd1-nitrite reductase"/>
    <property type="match status" value="1"/>
</dbReference>
<feature type="region of interest" description="Disordered" evidence="1">
    <location>
        <begin position="363"/>
        <end position="384"/>
    </location>
</feature>
<sequence>MRTLLKKPICLLCALLISACSTQPVSESSRPDWHLKPDCLYHSGHDKGTEIVSVQQSTLRAVLSNYKTGEADILDISQSAKISRINRFNLGLQKDEEFTSVAFHPTLDVFAAVIDAGDERGRVEIRSASNGALLDHVEVGYGPDAVVFSQDGAVMLVANEGEAFTFDKVTGEFFSAEGSISIIRLDQRGRIKANANIELADVMHREGFIVAEKGHFLEREIDWDGDGKVTKQTDFDGNGKIDNKHVKLGRFDGADVYGNEKKGEAKILIPMTPNSKTLLEPEYIALSPDAKRAYVTLQETNEVAEVDVENRRVLGYFNMGVAEHGADRQSDGWVQFNDNVMALREPDGIALTPDGRYFLTADEGDTDTDAEEGEEPLQSGGRTMSVFDAKTGDFVADTGNQLDEITFAHSVYPDRRSNKKGAEPEGVVAFEMEGHAWAVVGLERADALVLISLANPRQPKVVALGKIPGDESRAPEGLAHFVRNGEHYVLSANEMNGTLACFKLTKGKVEIEH</sequence>
<dbReference type="AlphaFoldDB" id="A0A177NSN0"/>
<keyword evidence="5" id="KW-1185">Reference proteome</keyword>
<protein>
    <recommendedName>
        <fullName evidence="3">Choice-of-anchor I domain-containing protein</fullName>
    </recommendedName>
</protein>
<dbReference type="OrthoDB" id="9803927at2"/>
<dbReference type="STRING" id="980561.A1359_20100"/>
<feature type="chain" id="PRO_5008069491" description="Choice-of-anchor I domain-containing protein" evidence="2">
    <location>
        <begin position="23"/>
        <end position="513"/>
    </location>
</feature>
<feature type="compositionally biased region" description="Acidic residues" evidence="1">
    <location>
        <begin position="363"/>
        <end position="375"/>
    </location>
</feature>
<dbReference type="PANTHER" id="PTHR46928:SF1">
    <property type="entry name" value="MESENCHYME-SPECIFIC CELL SURFACE GLYCOPROTEIN"/>
    <property type="match status" value="1"/>
</dbReference>
<evidence type="ECO:0000256" key="2">
    <source>
        <dbReference type="SAM" id="SignalP"/>
    </source>
</evidence>
<accession>A0A177NSN0</accession>
<feature type="signal peptide" evidence="2">
    <location>
        <begin position="1"/>
        <end position="22"/>
    </location>
</feature>
<dbReference type="InterPro" id="IPR015943">
    <property type="entry name" value="WD40/YVTN_repeat-like_dom_sf"/>
</dbReference>
<organism evidence="4 5">
    <name type="scientific">Methylomonas lenta</name>
    <dbReference type="NCBI Taxonomy" id="980561"/>
    <lineage>
        <taxon>Bacteria</taxon>
        <taxon>Pseudomonadati</taxon>
        <taxon>Pseudomonadota</taxon>
        <taxon>Gammaproteobacteria</taxon>
        <taxon>Methylococcales</taxon>
        <taxon>Methylococcaceae</taxon>
        <taxon>Methylomonas</taxon>
    </lineage>
</organism>
<name>A0A177NSN0_9GAMM</name>
<evidence type="ECO:0000256" key="1">
    <source>
        <dbReference type="SAM" id="MobiDB-lite"/>
    </source>
</evidence>